<dbReference type="InterPro" id="IPR015069">
    <property type="entry name" value="2H-PEstase_DUF1868"/>
</dbReference>
<dbReference type="RefSeq" id="WP_075615034.1">
    <property type="nucleotide sequence ID" value="NZ_JACIED010000001.1"/>
</dbReference>
<feature type="domain" description="DUF1868" evidence="1">
    <location>
        <begin position="28"/>
        <end position="141"/>
    </location>
</feature>
<evidence type="ECO:0000313" key="2">
    <source>
        <dbReference type="EMBL" id="MBB4006273.1"/>
    </source>
</evidence>
<comment type="caution">
    <text evidence="3">The sequence shown here is derived from an EMBL/GenBank/DDBJ whole genome shotgun (WGS) entry which is preliminary data.</text>
</comment>
<dbReference type="Pfam" id="PF08975">
    <property type="entry name" value="2H-phosphodiest"/>
    <property type="match status" value="1"/>
</dbReference>
<dbReference type="Gene3D" id="3.90.1140.10">
    <property type="entry name" value="Cyclic phosphodiesterase"/>
    <property type="match status" value="1"/>
</dbReference>
<name>A0A1Q9A3S1_9HYPH</name>
<dbReference type="OrthoDB" id="151828at2"/>
<evidence type="ECO:0000313" key="3">
    <source>
        <dbReference type="EMBL" id="OLP49245.1"/>
    </source>
</evidence>
<gene>
    <name evidence="3" type="ORF">BJF91_19430</name>
    <name evidence="2" type="ORF">GGQ71_000509</name>
</gene>
<evidence type="ECO:0000259" key="1">
    <source>
        <dbReference type="Pfam" id="PF08975"/>
    </source>
</evidence>
<dbReference type="Proteomes" id="UP000544107">
    <property type="component" value="Unassembled WGS sequence"/>
</dbReference>
<keyword evidence="4" id="KW-1185">Reference proteome</keyword>
<reference evidence="3 4" key="1">
    <citation type="submission" date="2016-09" db="EMBL/GenBank/DDBJ databases">
        <title>Rhizobium oryziradicis sp. nov., isolated from the root of rice.</title>
        <authorList>
            <person name="Zhao J."/>
            <person name="Zhang X."/>
        </authorList>
    </citation>
    <scope>NUCLEOTIDE SEQUENCE [LARGE SCALE GENOMIC DNA]</scope>
    <source>
        <strain evidence="3 4">14971</strain>
    </source>
</reference>
<dbReference type="EMBL" id="JACIED010000001">
    <property type="protein sequence ID" value="MBB4006273.1"/>
    <property type="molecule type" value="Genomic_DNA"/>
</dbReference>
<evidence type="ECO:0000313" key="5">
    <source>
        <dbReference type="Proteomes" id="UP000544107"/>
    </source>
</evidence>
<dbReference type="STRING" id="887144.BJF91_19430"/>
<dbReference type="AlphaFoldDB" id="A0A1Q9A3S1"/>
<evidence type="ECO:0000313" key="4">
    <source>
        <dbReference type="Proteomes" id="UP000185598"/>
    </source>
</evidence>
<protein>
    <recommendedName>
        <fullName evidence="1">DUF1868 domain-containing protein</fullName>
    </recommendedName>
</protein>
<proteinExistence type="predicted"/>
<dbReference type="SUPFAM" id="SSF55144">
    <property type="entry name" value="LigT-like"/>
    <property type="match status" value="1"/>
</dbReference>
<dbReference type="Proteomes" id="UP000185598">
    <property type="component" value="Unassembled WGS sequence"/>
</dbReference>
<organism evidence="3 4">
    <name type="scientific">Allorhizobium taibaishanense</name>
    <dbReference type="NCBI Taxonomy" id="887144"/>
    <lineage>
        <taxon>Bacteria</taxon>
        <taxon>Pseudomonadati</taxon>
        <taxon>Pseudomonadota</taxon>
        <taxon>Alphaproteobacteria</taxon>
        <taxon>Hyphomicrobiales</taxon>
        <taxon>Rhizobiaceae</taxon>
        <taxon>Rhizobium/Agrobacterium group</taxon>
        <taxon>Allorhizobium</taxon>
    </lineage>
</organism>
<dbReference type="InterPro" id="IPR009097">
    <property type="entry name" value="Cyclic_Pdiesterase"/>
</dbReference>
<sequence length="237" mass="26895">MSQTALSTDLIAFSAADGAGPSRHIGTRFDDKGHFLPEPGNTVVCHLTEGSDSRAAIVGMQERYRQMPEADHLAITPASSLHMTLFQGIIEHRRSAPFWPHDLPFDVPIDDMTEILAQRLAHFRAGPDFKVTVSTIRPTGLRLVPVTEADRRAMAEWRDRLADLFGYRHPDHETYEFHVTFAYMVRPFSLDALFAWQTMLTQAREEFAARFDHVDLNPPAFCAFEDMKHFEELVVLA</sequence>
<reference evidence="2 5" key="2">
    <citation type="submission" date="2020-08" db="EMBL/GenBank/DDBJ databases">
        <title>Genomic Encyclopedia of Type Strains, Phase IV (KMG-IV): sequencing the most valuable type-strain genomes for metagenomic binning, comparative biology and taxonomic classification.</title>
        <authorList>
            <person name="Goeker M."/>
        </authorList>
    </citation>
    <scope>NUCLEOTIDE SEQUENCE [LARGE SCALE GENOMIC DNA]</scope>
    <source>
        <strain evidence="2 5">DSM 100021</strain>
    </source>
</reference>
<dbReference type="EMBL" id="MKIN01000022">
    <property type="protein sequence ID" value="OLP49245.1"/>
    <property type="molecule type" value="Genomic_DNA"/>
</dbReference>
<accession>A0A1Q9A3S1</accession>